<accession>A0A2V5GR51</accession>
<feature type="region of interest" description="Disordered" evidence="1">
    <location>
        <begin position="152"/>
        <end position="177"/>
    </location>
</feature>
<dbReference type="Proteomes" id="UP000249829">
    <property type="component" value="Unassembled WGS sequence"/>
</dbReference>
<dbReference type="EMBL" id="KZ825237">
    <property type="protein sequence ID" value="PYI13619.1"/>
    <property type="molecule type" value="Genomic_DNA"/>
</dbReference>
<dbReference type="OMA" id="HKFHAPN"/>
<feature type="compositionally biased region" description="Polar residues" evidence="1">
    <location>
        <begin position="155"/>
        <end position="167"/>
    </location>
</feature>
<evidence type="ECO:0000256" key="1">
    <source>
        <dbReference type="SAM" id="MobiDB-lite"/>
    </source>
</evidence>
<organism evidence="2 3">
    <name type="scientific">Aspergillus violaceofuscus (strain CBS 115571)</name>
    <dbReference type="NCBI Taxonomy" id="1450538"/>
    <lineage>
        <taxon>Eukaryota</taxon>
        <taxon>Fungi</taxon>
        <taxon>Dikarya</taxon>
        <taxon>Ascomycota</taxon>
        <taxon>Pezizomycotina</taxon>
        <taxon>Eurotiomycetes</taxon>
        <taxon>Eurotiomycetidae</taxon>
        <taxon>Eurotiales</taxon>
        <taxon>Aspergillaceae</taxon>
        <taxon>Aspergillus</taxon>
    </lineage>
</organism>
<dbReference type="STRING" id="1450538.A0A2V5GR51"/>
<proteinExistence type="predicted"/>
<name>A0A2V5GR51_ASPV1</name>
<dbReference type="AlphaFoldDB" id="A0A2V5GR51"/>
<gene>
    <name evidence="2" type="ORF">BO99DRAFT_438117</name>
</gene>
<protein>
    <submittedName>
        <fullName evidence="2">Uncharacterized protein</fullName>
    </submittedName>
</protein>
<keyword evidence="3" id="KW-1185">Reference proteome</keyword>
<evidence type="ECO:0000313" key="3">
    <source>
        <dbReference type="Proteomes" id="UP000249829"/>
    </source>
</evidence>
<evidence type="ECO:0000313" key="2">
    <source>
        <dbReference type="EMBL" id="PYI13619.1"/>
    </source>
</evidence>
<sequence length="177" mass="20027">MPSLASQHLLPQDIHARVEDWILRDDEDPPRFYKKLLADQNSIRATQTAQPKAFAQSNASATLPAVGGCSPSHLAGTKPTAPGDEKLNRYKRRMRHKTKDDRYDYKETKVQKKLERLSKHLRRAIAHKFHAPNVAQDRLTINHRPDLGIFKKGKTSSPIKSRGTLASDTLEFPFSHG</sequence>
<reference evidence="2 3" key="1">
    <citation type="submission" date="2018-02" db="EMBL/GenBank/DDBJ databases">
        <title>The genomes of Aspergillus section Nigri reveals drivers in fungal speciation.</title>
        <authorList>
            <consortium name="DOE Joint Genome Institute"/>
            <person name="Vesth T.C."/>
            <person name="Nybo J."/>
            <person name="Theobald S."/>
            <person name="Brandl J."/>
            <person name="Frisvad J.C."/>
            <person name="Nielsen K.F."/>
            <person name="Lyhne E.K."/>
            <person name="Kogle M.E."/>
            <person name="Kuo A."/>
            <person name="Riley R."/>
            <person name="Clum A."/>
            <person name="Nolan M."/>
            <person name="Lipzen A."/>
            <person name="Salamov A."/>
            <person name="Henrissat B."/>
            <person name="Wiebenga A."/>
            <person name="De vries R.P."/>
            <person name="Grigoriev I.V."/>
            <person name="Mortensen U.H."/>
            <person name="Andersen M.R."/>
            <person name="Baker S.E."/>
        </authorList>
    </citation>
    <scope>NUCLEOTIDE SEQUENCE [LARGE SCALE GENOMIC DNA]</scope>
    <source>
        <strain evidence="2 3">CBS 115571</strain>
    </source>
</reference>